<dbReference type="SUPFAM" id="SSF81383">
    <property type="entry name" value="F-box domain"/>
    <property type="match status" value="1"/>
</dbReference>
<dbReference type="InterPro" id="IPR036047">
    <property type="entry name" value="F-box-like_dom_sf"/>
</dbReference>
<evidence type="ECO:0000313" key="3">
    <source>
        <dbReference type="Proteomes" id="UP000629468"/>
    </source>
</evidence>
<organism evidence="2 3">
    <name type="scientific">Agaricus bisporus var. burnettii</name>
    <dbReference type="NCBI Taxonomy" id="192524"/>
    <lineage>
        <taxon>Eukaryota</taxon>
        <taxon>Fungi</taxon>
        <taxon>Dikarya</taxon>
        <taxon>Basidiomycota</taxon>
        <taxon>Agaricomycotina</taxon>
        <taxon>Agaricomycetes</taxon>
        <taxon>Agaricomycetidae</taxon>
        <taxon>Agaricales</taxon>
        <taxon>Agaricineae</taxon>
        <taxon>Agaricaceae</taxon>
        <taxon>Agaricus</taxon>
    </lineage>
</organism>
<name>A0A8H7C9V9_AGABI</name>
<comment type="caution">
    <text evidence="2">The sequence shown here is derived from an EMBL/GenBank/DDBJ whole genome shotgun (WGS) entry which is preliminary data.</text>
</comment>
<dbReference type="PROSITE" id="PS50181">
    <property type="entry name" value="FBOX"/>
    <property type="match status" value="1"/>
</dbReference>
<dbReference type="Proteomes" id="UP000629468">
    <property type="component" value="Unassembled WGS sequence"/>
</dbReference>
<dbReference type="Pfam" id="PF12937">
    <property type="entry name" value="F-box-like"/>
    <property type="match status" value="1"/>
</dbReference>
<evidence type="ECO:0000259" key="1">
    <source>
        <dbReference type="PROSITE" id="PS50181"/>
    </source>
</evidence>
<feature type="domain" description="F-box" evidence="1">
    <location>
        <begin position="1"/>
        <end position="46"/>
    </location>
</feature>
<dbReference type="Gene3D" id="1.20.1280.50">
    <property type="match status" value="1"/>
</dbReference>
<dbReference type="SMART" id="SM00256">
    <property type="entry name" value="FBOX"/>
    <property type="match status" value="1"/>
</dbReference>
<sequence length="502" mass="57100">MLFIELPPEILLGIVALLELTDIARIRQSCRRLRDVAQDRTVWSSHLAQQRLLYPVPPWFTFSGTTPVAEVENAVVSTHRVAQAWPRRRREPFKVKPTMGTMLIALEMFLDRWLLLVYGDGSLHLWDTAFESLDSDSRYKVCAELIDKTADISQPVWVTCSAQVSDDGQKLIVLLNGPSRHAFCSVYEVALRPNASFQLIARGRVSTSAISRTTSIVNNIIILSRGSKIILVDISENPRRDPRRDLLVLSSFSNELEDEWNGAIEIRVFDRYMFAFKARCIEVHNMDDLLASTETKITLTPISERIFRSVTFRDAKYSTPTITFDNGQLEIKFEAFANDVLAGLFHYEIHFQRRETHPPIFDVTLLHIYPLADHVVNKHWLPLTPELITPSPTPTNEYANAFRPTNLSAKGFLTTFTIGSNAKRAVWVERVRGSTVREIHVWENSSVFGDRDLNGEIESYPVYTIASLDLREDVTRCALSESTGLIVWGNRAGDLYFLDVDI</sequence>
<protein>
    <recommendedName>
        <fullName evidence="1">F-box domain-containing protein</fullName>
    </recommendedName>
</protein>
<accession>A0A8H7C9V9</accession>
<reference evidence="2 3" key="1">
    <citation type="journal article" name="Sci. Rep.">
        <title>Telomere-to-telomere assembled and centromere annotated genomes of the two main subspecies of the button mushroom Agaricus bisporus reveal especially polymorphic chromosome ends.</title>
        <authorList>
            <person name="Sonnenberg A.S.M."/>
            <person name="Sedaghat-Telgerd N."/>
            <person name="Lavrijssen B."/>
            <person name="Ohm R.A."/>
            <person name="Hendrickx P.M."/>
            <person name="Scholtmeijer K."/>
            <person name="Baars J.J.P."/>
            <person name="van Peer A."/>
        </authorList>
    </citation>
    <scope>NUCLEOTIDE SEQUENCE [LARGE SCALE GENOMIC DNA]</scope>
    <source>
        <strain evidence="2 3">H119_p4</strain>
    </source>
</reference>
<dbReference type="EMBL" id="JABXXO010000009">
    <property type="protein sequence ID" value="KAF7770666.1"/>
    <property type="molecule type" value="Genomic_DNA"/>
</dbReference>
<gene>
    <name evidence="2" type="ORF">Agabi119p4_6640</name>
</gene>
<proteinExistence type="predicted"/>
<dbReference type="InterPro" id="IPR001810">
    <property type="entry name" value="F-box_dom"/>
</dbReference>
<dbReference type="AlphaFoldDB" id="A0A8H7C9V9"/>
<evidence type="ECO:0000313" key="2">
    <source>
        <dbReference type="EMBL" id="KAF7770666.1"/>
    </source>
</evidence>